<comment type="caution">
    <text evidence="4">The sequence shown here is derived from an EMBL/GenBank/DDBJ whole genome shotgun (WGS) entry which is preliminary data.</text>
</comment>
<evidence type="ECO:0000256" key="2">
    <source>
        <dbReference type="ARBA" id="ARBA00023043"/>
    </source>
</evidence>
<dbReference type="SMART" id="SM00248">
    <property type="entry name" value="ANK"/>
    <property type="match status" value="9"/>
</dbReference>
<gene>
    <name evidence="4" type="ORF">NBRC110019_02740</name>
</gene>
<feature type="repeat" description="ANK" evidence="3">
    <location>
        <begin position="274"/>
        <end position="307"/>
    </location>
</feature>
<dbReference type="Gene3D" id="1.25.40.20">
    <property type="entry name" value="Ankyrin repeat-containing domain"/>
    <property type="match status" value="2"/>
</dbReference>
<dbReference type="Proteomes" id="UP001143545">
    <property type="component" value="Unassembled WGS sequence"/>
</dbReference>
<dbReference type="EMBL" id="BRVP01000002">
    <property type="protein sequence ID" value="GLB51235.1"/>
    <property type="molecule type" value="Genomic_DNA"/>
</dbReference>
<organism evidence="4 5">
    <name type="scientific">Neptunitalea chrysea</name>
    <dbReference type="NCBI Taxonomy" id="1647581"/>
    <lineage>
        <taxon>Bacteria</taxon>
        <taxon>Pseudomonadati</taxon>
        <taxon>Bacteroidota</taxon>
        <taxon>Flavobacteriia</taxon>
        <taxon>Flavobacteriales</taxon>
        <taxon>Flavobacteriaceae</taxon>
        <taxon>Neptunitalea</taxon>
    </lineage>
</organism>
<evidence type="ECO:0008006" key="6">
    <source>
        <dbReference type="Google" id="ProtNLM"/>
    </source>
</evidence>
<feature type="repeat" description="ANK" evidence="3">
    <location>
        <begin position="341"/>
        <end position="373"/>
    </location>
</feature>
<dbReference type="PROSITE" id="PS50088">
    <property type="entry name" value="ANK_REPEAT"/>
    <property type="match status" value="5"/>
</dbReference>
<dbReference type="PROSITE" id="PS50297">
    <property type="entry name" value="ANK_REP_REGION"/>
    <property type="match status" value="2"/>
</dbReference>
<proteinExistence type="predicted"/>
<reference evidence="4" key="1">
    <citation type="submission" date="2022-07" db="EMBL/GenBank/DDBJ databases">
        <title>Taxonomy of Novel Oxalotrophic and Methylotrophic Bacteria.</title>
        <authorList>
            <person name="Sahin N."/>
            <person name="Tani A."/>
        </authorList>
    </citation>
    <scope>NUCLEOTIDE SEQUENCE</scope>
    <source>
        <strain evidence="4">AM327</strain>
    </source>
</reference>
<evidence type="ECO:0000256" key="1">
    <source>
        <dbReference type="ARBA" id="ARBA00022737"/>
    </source>
</evidence>
<feature type="repeat" description="ANK" evidence="3">
    <location>
        <begin position="449"/>
        <end position="482"/>
    </location>
</feature>
<keyword evidence="1" id="KW-0677">Repeat</keyword>
<dbReference type="AlphaFoldDB" id="A0A9W6B2Z7"/>
<dbReference type="Pfam" id="PF12796">
    <property type="entry name" value="Ank_2"/>
    <property type="match status" value="2"/>
</dbReference>
<protein>
    <recommendedName>
        <fullName evidence="6">Ankyrin repeat</fullName>
    </recommendedName>
</protein>
<feature type="repeat" description="ANK" evidence="3">
    <location>
        <begin position="134"/>
        <end position="168"/>
    </location>
</feature>
<evidence type="ECO:0000313" key="4">
    <source>
        <dbReference type="EMBL" id="GLB51235.1"/>
    </source>
</evidence>
<dbReference type="PANTHER" id="PTHR24198:SF165">
    <property type="entry name" value="ANKYRIN REPEAT-CONTAINING PROTEIN-RELATED"/>
    <property type="match status" value="1"/>
</dbReference>
<accession>A0A9W6B2Z7</accession>
<name>A0A9W6B2Z7_9FLAO</name>
<dbReference type="PANTHER" id="PTHR24198">
    <property type="entry name" value="ANKYRIN REPEAT AND PROTEIN KINASE DOMAIN-CONTAINING PROTEIN"/>
    <property type="match status" value="1"/>
</dbReference>
<dbReference type="InterPro" id="IPR002110">
    <property type="entry name" value="Ankyrin_rpt"/>
</dbReference>
<evidence type="ECO:0000256" key="3">
    <source>
        <dbReference type="PROSITE-ProRule" id="PRU00023"/>
    </source>
</evidence>
<keyword evidence="5" id="KW-1185">Reference proteome</keyword>
<dbReference type="InterPro" id="IPR036770">
    <property type="entry name" value="Ankyrin_rpt-contain_sf"/>
</dbReference>
<dbReference type="SUPFAM" id="SSF48403">
    <property type="entry name" value="Ankyrin repeat"/>
    <property type="match status" value="2"/>
</dbReference>
<keyword evidence="2 3" id="KW-0040">ANK repeat</keyword>
<feature type="repeat" description="ANK" evidence="3">
    <location>
        <begin position="101"/>
        <end position="133"/>
    </location>
</feature>
<dbReference type="Pfam" id="PF13637">
    <property type="entry name" value="Ank_4"/>
    <property type="match status" value="1"/>
</dbReference>
<evidence type="ECO:0000313" key="5">
    <source>
        <dbReference type="Proteomes" id="UP001143545"/>
    </source>
</evidence>
<sequence length="508" mass="55983">MITKNYNVITKMIKLRIAIVSLLFTAISWGQKNVFLSNEYWKKNPTVQDVKEKIKGGNSVLEMNSRSFDATALAILEGAPVEVVDYLVSLKEVPVDRRTHDGRTYLIWAAYKGNYPMVKMLIEKGADVNLEGSHGYNAINFAAFAGVANKELYEVLIKNGADIKMTNHDGANAMQLIMSRLKDVSLISYFESKGLSVKDEDNNGIGAFCYAARGGNIPVMEYLLEKDVNPKKTNEYGVNAAIFAAKGTRRGVPSLKTFKFLASKDVSLNVTDKEGNTPLLLVSGRTDDISLISYFLEQGIDVNQVNKEGNTAFINAASRSDKDILDLLLVKVKDVNHANNEGVNALARAVKYNSSSIVSYLLEKGASLNLNDKEGNSLLYYWVASVNNRSITKTINDEKLAILGEYGFDVTKSQPNGNNLFHLAVETENFALLEKAAELKIDINAKNNDGYTPLLKAALIAKDTKILHFLVDNGAAISIATDFDETAYDLASENELLTKQKAQINFLK</sequence>